<dbReference type="RefSeq" id="WP_172431978.1">
    <property type="nucleotide sequence ID" value="NZ_OBDZ01000029.1"/>
</dbReference>
<dbReference type="AlphaFoldDB" id="A0A285I5A0"/>
<dbReference type="Proteomes" id="UP000219573">
    <property type="component" value="Unassembled WGS sequence"/>
</dbReference>
<dbReference type="InterPro" id="IPR029063">
    <property type="entry name" value="SAM-dependent_MTases_sf"/>
</dbReference>
<dbReference type="GO" id="GO:0003677">
    <property type="term" value="F:DNA binding"/>
    <property type="evidence" value="ECO:0007669"/>
    <property type="project" value="InterPro"/>
</dbReference>
<evidence type="ECO:0000313" key="3">
    <source>
        <dbReference type="Proteomes" id="UP000219573"/>
    </source>
</evidence>
<feature type="domain" description="DNA methylase adenine-specific" evidence="1">
    <location>
        <begin position="219"/>
        <end position="441"/>
    </location>
</feature>
<keyword evidence="3" id="KW-1185">Reference proteome</keyword>
<dbReference type="InterPro" id="IPR052916">
    <property type="entry name" value="Type-I_RE_MTase_Subunit"/>
</dbReference>
<proteinExistence type="predicted"/>
<dbReference type="GO" id="GO:0008170">
    <property type="term" value="F:N-methyltransferase activity"/>
    <property type="evidence" value="ECO:0007669"/>
    <property type="project" value="InterPro"/>
</dbReference>
<dbReference type="EMBL" id="OBDZ01000029">
    <property type="protein sequence ID" value="SNY42111.1"/>
    <property type="molecule type" value="Genomic_DNA"/>
</dbReference>
<reference evidence="3" key="1">
    <citation type="submission" date="2017-09" db="EMBL/GenBank/DDBJ databases">
        <authorList>
            <person name="Varghese N."/>
            <person name="Submissions S."/>
        </authorList>
    </citation>
    <scope>NUCLEOTIDE SEQUENCE [LARGE SCALE GENOMIC DNA]</scope>
    <source>
        <strain evidence="3">MSL47</strain>
    </source>
</reference>
<name>A0A285I5A0_9FIRM</name>
<dbReference type="Pfam" id="PF02384">
    <property type="entry name" value="N6_Mtase"/>
    <property type="match status" value="1"/>
</dbReference>
<dbReference type="Gene3D" id="3.40.50.150">
    <property type="entry name" value="Vaccinia Virus protein VP39"/>
    <property type="match status" value="1"/>
</dbReference>
<evidence type="ECO:0000313" key="2">
    <source>
        <dbReference type="EMBL" id="SNY42111.1"/>
    </source>
</evidence>
<evidence type="ECO:0000259" key="1">
    <source>
        <dbReference type="Pfam" id="PF02384"/>
    </source>
</evidence>
<accession>A0A285I5A0</accession>
<dbReference type="PANTHER" id="PTHR42998:SF1">
    <property type="entry name" value="TYPE I RESTRICTION ENZYME HINDI METHYLASE SUBUNIT"/>
    <property type="match status" value="1"/>
</dbReference>
<dbReference type="PRINTS" id="PR00507">
    <property type="entry name" value="N12N6MTFRASE"/>
</dbReference>
<dbReference type="SUPFAM" id="SSF53335">
    <property type="entry name" value="S-adenosyl-L-methionine-dependent methyltransferases"/>
    <property type="match status" value="1"/>
</dbReference>
<dbReference type="PANTHER" id="PTHR42998">
    <property type="entry name" value="TYPE I RESTRICTION ENZYME HINDVIIP M PROTEIN-RELATED"/>
    <property type="match status" value="1"/>
</dbReference>
<gene>
    <name evidence="2" type="ORF">SAMN06265827_12931</name>
</gene>
<protein>
    <submittedName>
        <fullName evidence="2">Type I restriction enzyme M protein</fullName>
    </submittedName>
</protein>
<sequence length="464" mass="52908">MKIGIDKLKAIGCEEIKKEVFIEVDDKIAFDLVGYIKGEATVGVDISEGGSEKGVGILAKLSQVDQINYYGFFNLEREEWNWYQLIGGNISTLNKMPILQEVKESRIDEITKWIEEVLDRIYSIESFSILELFIELYKLVLIKLELDNGNLEAVDNRFTIDNIKDLYCELIRKDGNKFEGDIKLSSKALKEVVDEFNNIDFKNVDRVELMKILDSQLFENKSKAFGEYFLPQEISNSMRDIFEDYFEKISNIFDGVARSGRLLTDAKVINNDIKVFGMDNNHRLINLAELRSLILGQDNKFLVGDTLKLRSDKSQLEGLTDGLDLILSSPMFGLKIRDKDLLSEYELGQGRSTKIEALYLELYQSLLKEGGYLGIVLPDGILTNSRDKDIRGFILDKFILKAVISLPEGIYRPYTAINTSLVIVKNKGFEDEKQDEVFMATPENVEELKDVILELKRWGGIFGG</sequence>
<dbReference type="InterPro" id="IPR003356">
    <property type="entry name" value="DNA_methylase_A-5"/>
</dbReference>
<organism evidence="2 3">
    <name type="scientific">Orenia metallireducens</name>
    <dbReference type="NCBI Taxonomy" id="1413210"/>
    <lineage>
        <taxon>Bacteria</taxon>
        <taxon>Bacillati</taxon>
        <taxon>Bacillota</taxon>
        <taxon>Clostridia</taxon>
        <taxon>Halanaerobiales</taxon>
        <taxon>Halobacteroidaceae</taxon>
        <taxon>Orenia</taxon>
    </lineage>
</organism>